<evidence type="ECO:0000256" key="4">
    <source>
        <dbReference type="ARBA" id="ARBA00023163"/>
    </source>
</evidence>
<dbReference type="EMBL" id="JACEIK010000504">
    <property type="protein sequence ID" value="MCD7458215.1"/>
    <property type="molecule type" value="Genomic_DNA"/>
</dbReference>
<feature type="domain" description="MADS-box" evidence="6">
    <location>
        <begin position="7"/>
        <end position="67"/>
    </location>
</feature>
<dbReference type="Gene3D" id="3.40.1810.10">
    <property type="entry name" value="Transcription factor, MADS-box"/>
    <property type="match status" value="1"/>
</dbReference>
<keyword evidence="3" id="KW-0238">DNA-binding</keyword>
<dbReference type="Proteomes" id="UP000823775">
    <property type="component" value="Unassembled WGS sequence"/>
</dbReference>
<dbReference type="PANTHER" id="PTHR11945">
    <property type="entry name" value="MADS BOX PROTEIN"/>
    <property type="match status" value="1"/>
</dbReference>
<organism evidence="7 8">
    <name type="scientific">Datura stramonium</name>
    <name type="common">Jimsonweed</name>
    <name type="synonym">Common thornapple</name>
    <dbReference type="NCBI Taxonomy" id="4076"/>
    <lineage>
        <taxon>Eukaryota</taxon>
        <taxon>Viridiplantae</taxon>
        <taxon>Streptophyta</taxon>
        <taxon>Embryophyta</taxon>
        <taxon>Tracheophyta</taxon>
        <taxon>Spermatophyta</taxon>
        <taxon>Magnoliopsida</taxon>
        <taxon>eudicotyledons</taxon>
        <taxon>Gunneridae</taxon>
        <taxon>Pentapetalae</taxon>
        <taxon>asterids</taxon>
        <taxon>lamiids</taxon>
        <taxon>Solanales</taxon>
        <taxon>Solanaceae</taxon>
        <taxon>Solanoideae</taxon>
        <taxon>Datureae</taxon>
        <taxon>Datura</taxon>
    </lineage>
</organism>
<dbReference type="SUPFAM" id="SSF55455">
    <property type="entry name" value="SRF-like"/>
    <property type="match status" value="1"/>
</dbReference>
<evidence type="ECO:0000259" key="6">
    <source>
        <dbReference type="PROSITE" id="PS50066"/>
    </source>
</evidence>
<keyword evidence="5" id="KW-0539">Nucleus</keyword>
<dbReference type="PROSITE" id="PS50066">
    <property type="entry name" value="MADS_BOX_2"/>
    <property type="match status" value="1"/>
</dbReference>
<name>A0ABS8SHC5_DATST</name>
<protein>
    <recommendedName>
        <fullName evidence="6">MADS-box domain-containing protein</fullName>
    </recommendedName>
</protein>
<reference evidence="7 8" key="1">
    <citation type="journal article" date="2021" name="BMC Genomics">
        <title>Datura genome reveals duplications of psychoactive alkaloid biosynthetic genes and high mutation rate following tissue culture.</title>
        <authorList>
            <person name="Rajewski A."/>
            <person name="Carter-House D."/>
            <person name="Stajich J."/>
            <person name="Litt A."/>
        </authorList>
    </citation>
    <scope>NUCLEOTIDE SEQUENCE [LARGE SCALE GENOMIC DNA]</scope>
    <source>
        <strain evidence="7">AR-01</strain>
    </source>
</reference>
<proteinExistence type="predicted"/>
<sequence length="178" mass="20453">MEKRIMKGRKKIEMKLIESENARTVSFSKRKKNLFKKADEFSTLTGADVGVILFSPSGKPYSYGSTSIEKITDKFLELKLDDSQRDQADVGKSNVFEAYDDLCKELDALNKKEKERIQRYEVMHPGSEVPPDKHRLEQLMSIKLRLDKVEKEAKSGGQAKLFEFDLNVVPEPDEEESF</sequence>
<evidence type="ECO:0000256" key="5">
    <source>
        <dbReference type="ARBA" id="ARBA00023242"/>
    </source>
</evidence>
<comment type="caution">
    <text evidence="7">The sequence shown here is derived from an EMBL/GenBank/DDBJ whole genome shotgun (WGS) entry which is preliminary data.</text>
</comment>
<evidence type="ECO:0000256" key="1">
    <source>
        <dbReference type="ARBA" id="ARBA00004123"/>
    </source>
</evidence>
<keyword evidence="8" id="KW-1185">Reference proteome</keyword>
<accession>A0ABS8SHC5</accession>
<evidence type="ECO:0000313" key="8">
    <source>
        <dbReference type="Proteomes" id="UP000823775"/>
    </source>
</evidence>
<keyword evidence="4" id="KW-0804">Transcription</keyword>
<evidence type="ECO:0000256" key="2">
    <source>
        <dbReference type="ARBA" id="ARBA00023015"/>
    </source>
</evidence>
<gene>
    <name evidence="7" type="ORF">HAX54_037558</name>
</gene>
<keyword evidence="2" id="KW-0805">Transcription regulation</keyword>
<dbReference type="SMART" id="SM00432">
    <property type="entry name" value="MADS"/>
    <property type="match status" value="1"/>
</dbReference>
<dbReference type="Pfam" id="PF00319">
    <property type="entry name" value="SRF-TF"/>
    <property type="match status" value="1"/>
</dbReference>
<dbReference type="InterPro" id="IPR036879">
    <property type="entry name" value="TF_MADSbox_sf"/>
</dbReference>
<dbReference type="InterPro" id="IPR002100">
    <property type="entry name" value="TF_MADSbox"/>
</dbReference>
<evidence type="ECO:0000256" key="3">
    <source>
        <dbReference type="ARBA" id="ARBA00023125"/>
    </source>
</evidence>
<dbReference type="PRINTS" id="PR00404">
    <property type="entry name" value="MADSDOMAIN"/>
</dbReference>
<dbReference type="PANTHER" id="PTHR11945:SF535">
    <property type="entry name" value="AGAMOUS-LIKE MADS-BOX PROTEIN AGL29"/>
    <property type="match status" value="1"/>
</dbReference>
<evidence type="ECO:0000313" key="7">
    <source>
        <dbReference type="EMBL" id="MCD7458215.1"/>
    </source>
</evidence>
<comment type="subcellular location">
    <subcellularLocation>
        <location evidence="1">Nucleus</location>
    </subcellularLocation>
</comment>